<name>A0ABV5XM21_9NOCA</name>
<evidence type="ECO:0000256" key="2">
    <source>
        <dbReference type="SAM" id="Phobius"/>
    </source>
</evidence>
<protein>
    <submittedName>
        <fullName evidence="3">Insoluble domain protein</fullName>
    </submittedName>
</protein>
<feature type="compositionally biased region" description="Low complexity" evidence="1">
    <location>
        <begin position="7"/>
        <end position="16"/>
    </location>
</feature>
<accession>A0ABV5XM21</accession>
<gene>
    <name evidence="3" type="ORF">ACFFQ6_27925</name>
</gene>
<comment type="caution">
    <text evidence="3">The sequence shown here is derived from an EMBL/GenBank/DDBJ whole genome shotgun (WGS) entry which is preliminary data.</text>
</comment>
<keyword evidence="4" id="KW-1185">Reference proteome</keyword>
<keyword evidence="2" id="KW-1133">Transmembrane helix</keyword>
<dbReference type="RefSeq" id="WP_378376226.1">
    <property type="nucleotide sequence ID" value="NZ_JBHMAS010000071.1"/>
</dbReference>
<feature type="compositionally biased region" description="Gly residues" evidence="1">
    <location>
        <begin position="64"/>
        <end position="77"/>
    </location>
</feature>
<dbReference type="Proteomes" id="UP001589587">
    <property type="component" value="Unassembled WGS sequence"/>
</dbReference>
<keyword evidence="2" id="KW-0812">Transmembrane</keyword>
<evidence type="ECO:0000313" key="4">
    <source>
        <dbReference type="Proteomes" id="UP001589587"/>
    </source>
</evidence>
<keyword evidence="2" id="KW-0472">Membrane</keyword>
<organism evidence="3 4">
    <name type="scientific">Rhodococcus baikonurensis</name>
    <dbReference type="NCBI Taxonomy" id="172041"/>
    <lineage>
        <taxon>Bacteria</taxon>
        <taxon>Bacillati</taxon>
        <taxon>Actinomycetota</taxon>
        <taxon>Actinomycetes</taxon>
        <taxon>Mycobacteriales</taxon>
        <taxon>Nocardiaceae</taxon>
        <taxon>Rhodococcus</taxon>
        <taxon>Rhodococcus erythropolis group</taxon>
    </lineage>
</organism>
<reference evidence="3 4" key="1">
    <citation type="submission" date="2024-09" db="EMBL/GenBank/DDBJ databases">
        <authorList>
            <person name="Sun Q."/>
            <person name="Mori K."/>
        </authorList>
    </citation>
    <scope>NUCLEOTIDE SEQUENCE [LARGE SCALE GENOMIC DNA]</scope>
    <source>
        <strain evidence="3 4">JCM 11411</strain>
    </source>
</reference>
<dbReference type="EMBL" id="JBHMAS010000071">
    <property type="protein sequence ID" value="MFB9783536.1"/>
    <property type="molecule type" value="Genomic_DNA"/>
</dbReference>
<evidence type="ECO:0000256" key="1">
    <source>
        <dbReference type="SAM" id="MobiDB-lite"/>
    </source>
</evidence>
<feature type="transmembrane region" description="Helical" evidence="2">
    <location>
        <begin position="27"/>
        <end position="48"/>
    </location>
</feature>
<sequence>MNVDITAGNRATRRAQQGGGRRRRQAAVRYGAVAVFAAAAVAAGIALAPPAIAAPSQAGITDGGGQAGISAGGGGQSGVTTQPTPPPAATAPAQPEPIYWVEPPPQYQNITYQPLANFDYNTNTYTGQSTNYDATPIDYSQLHLPSPTPIIAPIIAPRDTLRFGTFHIAQPNWVTDADLERTNNTTSVVESMVATFWHSTGVPVDKASRESAAQIAGAAGGALTGGLALAAPFATGGALIGGTIGGNIGMGLGNVFVPGIGWVAGGLAGTGAGAGIGALALGAPAFIAGALGGGAAGFVAATAYGAGELGEPVDIEIPDVDRSAVSAQTQDTLSEWENSGPVGAAVATTVRDTVAAAPAIDAQVRGFVAAQPGGEQIIEQVDSALTDFFTSATPGLAASLLSDAVGAGIPA</sequence>
<evidence type="ECO:0000313" key="3">
    <source>
        <dbReference type="EMBL" id="MFB9783536.1"/>
    </source>
</evidence>
<feature type="region of interest" description="Disordered" evidence="1">
    <location>
        <begin position="64"/>
        <end position="92"/>
    </location>
</feature>
<proteinExistence type="predicted"/>
<feature type="region of interest" description="Disordered" evidence="1">
    <location>
        <begin position="1"/>
        <end position="24"/>
    </location>
</feature>